<evidence type="ECO:0000313" key="2">
    <source>
        <dbReference type="Proteomes" id="UP000177579"/>
    </source>
</evidence>
<dbReference type="EMBL" id="MFGO01000001">
    <property type="protein sequence ID" value="OGF41944.1"/>
    <property type="molecule type" value="Genomic_DNA"/>
</dbReference>
<accession>A0A1F5TT36</accession>
<name>A0A1F5TT36_9BACT</name>
<evidence type="ECO:0000313" key="1">
    <source>
        <dbReference type="EMBL" id="OGF41944.1"/>
    </source>
</evidence>
<sequence length="143" mass="16362">MVLSKKKIYIICSVRGLKDEEKSEIDAYVAGLENQGHDVRLPYRDTNQNDEFGMRIVEEHEDDIIWADEIHVWWNSASTGSHWDMGGARMAQKFMPEKNIVLANAHKLEVAPGKTYGNVLLAVHYGLTLKNTHKDLERANKKK</sequence>
<protein>
    <recommendedName>
        <fullName evidence="3">Nucleoside 2-deoxyribosyltransferase</fullName>
    </recommendedName>
</protein>
<organism evidence="1 2">
    <name type="scientific">Candidatus Falkowbacteria bacterium RIFOXYD2_FULL_34_120</name>
    <dbReference type="NCBI Taxonomy" id="1798007"/>
    <lineage>
        <taxon>Bacteria</taxon>
        <taxon>Candidatus Falkowiibacteriota</taxon>
    </lineage>
</organism>
<proteinExistence type="predicted"/>
<gene>
    <name evidence="1" type="ORF">A2531_04915</name>
</gene>
<comment type="caution">
    <text evidence="1">The sequence shown here is derived from an EMBL/GenBank/DDBJ whole genome shotgun (WGS) entry which is preliminary data.</text>
</comment>
<dbReference type="Proteomes" id="UP000177579">
    <property type="component" value="Unassembled WGS sequence"/>
</dbReference>
<evidence type="ECO:0008006" key="3">
    <source>
        <dbReference type="Google" id="ProtNLM"/>
    </source>
</evidence>
<reference evidence="1 2" key="1">
    <citation type="journal article" date="2016" name="Nat. Commun.">
        <title>Thousands of microbial genomes shed light on interconnected biogeochemical processes in an aquifer system.</title>
        <authorList>
            <person name="Anantharaman K."/>
            <person name="Brown C.T."/>
            <person name="Hug L.A."/>
            <person name="Sharon I."/>
            <person name="Castelle C.J."/>
            <person name="Probst A.J."/>
            <person name="Thomas B.C."/>
            <person name="Singh A."/>
            <person name="Wilkins M.J."/>
            <person name="Karaoz U."/>
            <person name="Brodie E.L."/>
            <person name="Williams K.H."/>
            <person name="Hubbard S.S."/>
            <person name="Banfield J.F."/>
        </authorList>
    </citation>
    <scope>NUCLEOTIDE SEQUENCE [LARGE SCALE GENOMIC DNA]</scope>
</reference>
<dbReference type="AlphaFoldDB" id="A0A1F5TT36"/>